<feature type="transmembrane region" description="Helical" evidence="7">
    <location>
        <begin position="16"/>
        <end position="35"/>
    </location>
</feature>
<keyword evidence="6 7" id="KW-0472">Membrane</keyword>
<sequence length="149" mass="16376">MIGYALVWWVLTGGDAASWVWGVPAVLAAALLNPFPAKGRLRLKPLVLLRFCSVFVVWSVRGAVDVGRRVLRHGRLLTTTLVDHPWALRAQSARIFFANLINLMPGTLCIQITDSVMTVHVIGDPERAQAALAHLEAIVLQMVEAEDDD</sequence>
<dbReference type="EMBL" id="RCDA01000001">
    <property type="protein sequence ID" value="RLK50478.1"/>
    <property type="molecule type" value="Genomic_DNA"/>
</dbReference>
<feature type="transmembrane region" description="Helical" evidence="7">
    <location>
        <begin position="47"/>
        <end position="64"/>
    </location>
</feature>
<evidence type="ECO:0000313" key="8">
    <source>
        <dbReference type="EMBL" id="RLK50478.1"/>
    </source>
</evidence>
<dbReference type="OrthoDB" id="7852837at2"/>
<evidence type="ECO:0000256" key="2">
    <source>
        <dbReference type="ARBA" id="ARBA00006228"/>
    </source>
</evidence>
<organism evidence="8 9">
    <name type="scientific">Alkalispirillum mobile</name>
    <dbReference type="NCBI Taxonomy" id="85925"/>
    <lineage>
        <taxon>Bacteria</taxon>
        <taxon>Pseudomonadati</taxon>
        <taxon>Pseudomonadota</taxon>
        <taxon>Gammaproteobacteria</taxon>
        <taxon>Chromatiales</taxon>
        <taxon>Ectothiorhodospiraceae</taxon>
        <taxon>Alkalispirillum</taxon>
    </lineage>
</organism>
<evidence type="ECO:0000256" key="6">
    <source>
        <dbReference type="ARBA" id="ARBA00023136"/>
    </source>
</evidence>
<comment type="caution">
    <text evidence="8">The sequence shown here is derived from an EMBL/GenBank/DDBJ whole genome shotgun (WGS) entry which is preliminary data.</text>
</comment>
<protein>
    <submittedName>
        <fullName evidence="8">Multicomponent Na+:H+ antiporter subunit E</fullName>
    </submittedName>
</protein>
<dbReference type="RefSeq" id="WP_121440967.1">
    <property type="nucleotide sequence ID" value="NZ_RCDA01000001.1"/>
</dbReference>
<evidence type="ECO:0000256" key="3">
    <source>
        <dbReference type="ARBA" id="ARBA00022475"/>
    </source>
</evidence>
<dbReference type="GO" id="GO:0008324">
    <property type="term" value="F:monoatomic cation transmembrane transporter activity"/>
    <property type="evidence" value="ECO:0007669"/>
    <property type="project" value="InterPro"/>
</dbReference>
<dbReference type="PANTHER" id="PTHR34584:SF1">
    <property type="entry name" value="NA(+)_H(+) ANTIPORTER SUBUNIT E1"/>
    <property type="match status" value="1"/>
</dbReference>
<keyword evidence="4 7" id="KW-0812">Transmembrane</keyword>
<dbReference type="PANTHER" id="PTHR34584">
    <property type="entry name" value="NA(+)/H(+) ANTIPORTER SUBUNIT E1"/>
    <property type="match status" value="1"/>
</dbReference>
<dbReference type="InterPro" id="IPR002758">
    <property type="entry name" value="Cation_antiport_E"/>
</dbReference>
<reference evidence="8 9" key="1">
    <citation type="submission" date="2018-10" db="EMBL/GenBank/DDBJ databases">
        <title>Genomic Encyclopedia of Type Strains, Phase IV (KMG-IV): sequencing the most valuable type-strain genomes for metagenomic binning, comparative biology and taxonomic classification.</title>
        <authorList>
            <person name="Goeker M."/>
        </authorList>
    </citation>
    <scope>NUCLEOTIDE SEQUENCE [LARGE SCALE GENOMIC DNA]</scope>
    <source>
        <strain evidence="8 9">DSM 12769</strain>
    </source>
</reference>
<dbReference type="AlphaFoldDB" id="A0A498CDE9"/>
<evidence type="ECO:0000256" key="5">
    <source>
        <dbReference type="ARBA" id="ARBA00022989"/>
    </source>
</evidence>
<evidence type="ECO:0000256" key="1">
    <source>
        <dbReference type="ARBA" id="ARBA00004651"/>
    </source>
</evidence>
<gene>
    <name evidence="8" type="ORF">DFR31_0378</name>
</gene>
<keyword evidence="5 7" id="KW-1133">Transmembrane helix</keyword>
<evidence type="ECO:0000256" key="4">
    <source>
        <dbReference type="ARBA" id="ARBA00022692"/>
    </source>
</evidence>
<evidence type="ECO:0000256" key="7">
    <source>
        <dbReference type="SAM" id="Phobius"/>
    </source>
</evidence>
<keyword evidence="3" id="KW-1003">Cell membrane</keyword>
<dbReference type="GO" id="GO:0005886">
    <property type="term" value="C:plasma membrane"/>
    <property type="evidence" value="ECO:0007669"/>
    <property type="project" value="UniProtKB-SubCell"/>
</dbReference>
<comment type="similarity">
    <text evidence="2">Belongs to the CPA3 antiporters (TC 2.A.63) subunit E family.</text>
</comment>
<proteinExistence type="inferred from homology"/>
<evidence type="ECO:0000313" key="9">
    <source>
        <dbReference type="Proteomes" id="UP000275461"/>
    </source>
</evidence>
<name>A0A498CDE9_9GAMM</name>
<dbReference type="Pfam" id="PF01899">
    <property type="entry name" value="MNHE"/>
    <property type="match status" value="1"/>
</dbReference>
<comment type="subcellular location">
    <subcellularLocation>
        <location evidence="1">Cell membrane</location>
        <topology evidence="1">Multi-pass membrane protein</topology>
    </subcellularLocation>
</comment>
<dbReference type="Proteomes" id="UP000275461">
    <property type="component" value="Unassembled WGS sequence"/>
</dbReference>
<accession>A0A498CDE9</accession>
<keyword evidence="9" id="KW-1185">Reference proteome</keyword>